<dbReference type="Proteomes" id="UP001175211">
    <property type="component" value="Unassembled WGS sequence"/>
</dbReference>
<dbReference type="GeneID" id="85362537"/>
<feature type="region of interest" description="Disordered" evidence="1">
    <location>
        <begin position="64"/>
        <end position="91"/>
    </location>
</feature>
<evidence type="ECO:0000256" key="1">
    <source>
        <dbReference type="SAM" id="MobiDB-lite"/>
    </source>
</evidence>
<evidence type="ECO:0000313" key="2">
    <source>
        <dbReference type="EMBL" id="KAK0437904.1"/>
    </source>
</evidence>
<proteinExistence type="predicted"/>
<name>A0AA39JAP8_ARMTA</name>
<protein>
    <submittedName>
        <fullName evidence="2">Uncharacterized protein</fullName>
    </submittedName>
</protein>
<dbReference type="EMBL" id="JAUEPS010000103">
    <property type="protein sequence ID" value="KAK0437904.1"/>
    <property type="molecule type" value="Genomic_DNA"/>
</dbReference>
<comment type="caution">
    <text evidence="2">The sequence shown here is derived from an EMBL/GenBank/DDBJ whole genome shotgun (WGS) entry which is preliminary data.</text>
</comment>
<gene>
    <name evidence="2" type="ORF">EV420DRAFT_1666781</name>
</gene>
<dbReference type="AlphaFoldDB" id="A0AA39JAP8"/>
<evidence type="ECO:0000313" key="3">
    <source>
        <dbReference type="Proteomes" id="UP001175211"/>
    </source>
</evidence>
<accession>A0AA39JAP8</accession>
<reference evidence="2" key="1">
    <citation type="submission" date="2023-06" db="EMBL/GenBank/DDBJ databases">
        <authorList>
            <consortium name="Lawrence Berkeley National Laboratory"/>
            <person name="Ahrendt S."/>
            <person name="Sahu N."/>
            <person name="Indic B."/>
            <person name="Wong-Bajracharya J."/>
            <person name="Merenyi Z."/>
            <person name="Ke H.-M."/>
            <person name="Monk M."/>
            <person name="Kocsube S."/>
            <person name="Drula E."/>
            <person name="Lipzen A."/>
            <person name="Balint B."/>
            <person name="Henrissat B."/>
            <person name="Andreopoulos B."/>
            <person name="Martin F.M."/>
            <person name="Harder C.B."/>
            <person name="Rigling D."/>
            <person name="Ford K.L."/>
            <person name="Foster G.D."/>
            <person name="Pangilinan J."/>
            <person name="Papanicolaou A."/>
            <person name="Barry K."/>
            <person name="LaButti K."/>
            <person name="Viragh M."/>
            <person name="Koriabine M."/>
            <person name="Yan M."/>
            <person name="Riley R."/>
            <person name="Champramary S."/>
            <person name="Plett K.L."/>
            <person name="Tsai I.J."/>
            <person name="Slot J."/>
            <person name="Sipos G."/>
            <person name="Plett J."/>
            <person name="Nagy L.G."/>
            <person name="Grigoriev I.V."/>
        </authorList>
    </citation>
    <scope>NUCLEOTIDE SEQUENCE</scope>
    <source>
        <strain evidence="2">CCBAS 213</strain>
    </source>
</reference>
<keyword evidence="3" id="KW-1185">Reference proteome</keyword>
<dbReference type="RefSeq" id="XP_060322725.1">
    <property type="nucleotide sequence ID" value="XM_060478989.1"/>
</dbReference>
<organism evidence="2 3">
    <name type="scientific">Armillaria tabescens</name>
    <name type="common">Ringless honey mushroom</name>
    <name type="synonym">Agaricus tabescens</name>
    <dbReference type="NCBI Taxonomy" id="1929756"/>
    <lineage>
        <taxon>Eukaryota</taxon>
        <taxon>Fungi</taxon>
        <taxon>Dikarya</taxon>
        <taxon>Basidiomycota</taxon>
        <taxon>Agaricomycotina</taxon>
        <taxon>Agaricomycetes</taxon>
        <taxon>Agaricomycetidae</taxon>
        <taxon>Agaricales</taxon>
        <taxon>Marasmiineae</taxon>
        <taxon>Physalacriaceae</taxon>
        <taxon>Desarmillaria</taxon>
    </lineage>
</organism>
<sequence>MPKSRIGMEWKQGILGRGGRAGGYGREGGIKVGLLTVNNRDDTYAIRGIVRRIEGVANAPKLMAMRPRIPSPSPAPSYRTSGSRAPPSSPTDPNLVYPPFFWRGNMNLRSVYFLDTMAIVYLYPIPTPAFSHLCHLPTAMQRSPHHRHQCFSLHEASWVISMPTACHARPHHILFAFCTLYYI</sequence>